<protein>
    <submittedName>
        <fullName evidence="2">Uncharacterized protein</fullName>
    </submittedName>
</protein>
<sequence length="862" mass="96419">MIKLSDNQASVDSLAQPLATKLQIRGLTYPEKSVMSAIFDEDLVDWGSESDETDQDRPSAHIPKRRLNYTRTPSAEDKPRPIAWDDLTWGIKWIILKILDAHHRFAKTVSITLRLTRRQVHEFIAVYVKEYQHWQVYEDKVQKIPWNDLRLFAHESNKTVVDVVHEYRPRLSTDRISQQAIEIGCLFLRNNRLEKYVHELEGWSGVGAVDFLSLNVEGDILQDCLDRRTVKNAIETGVLDLDAFRKRLAPNPDPPASRPGSPFLGTLKEKLSHGEPEEGTRMLGEDFFNEETIWQVWKKPTKARREPKETPSTNRLTPKVSAKELGKNVQPRHERELNSAVCRQYPDCFRYVDGQLVSTLIEEDRPVKPFRKATEFRQPQAVNEHKNSLRAVTTSAQSKPVRITCRGGQKDPPVKRGRAPALRAEKPPVAESQPAMKKANKSDTPKKAQNKGRPAALTAHLPPPAQEPISTLTSSITRVSDNLDQHMRPMIENGFSAGYKTIRSSFNTPNNIFSQQNRPRARFGAHRQAAKPVPSEELRDLLSANFVPHAKKPAKKEQTRRSRASSTESDNHNEPEDVVVREAENDSDYQPNGSRKRKAPKKAAGVSARKNRNSEGHVDGKVTGGKQESTPVKRHWSKKGTNESSSQFSSPRGSQRSVPRKRLQASSPGRIESNDAHQQSVESGRPLSVTDTGHEMQIPSTPTLVKNEPIFGIHRTTLLSGPLNRIDKAFYAWSADEATFAAISSRAHFAERADRIVLPPEGTPSNTAYPTESFKALQSLKREFAGVEHDQKASVAQDAKEARFAGCADVAVYAGQAEEAFFSLNLTGAGINKGEEPCVRVEEERGGVADEDTPMPDASSEV</sequence>
<dbReference type="Proteomes" id="UP001498421">
    <property type="component" value="Unassembled WGS sequence"/>
</dbReference>
<name>A0ABR1H5P9_9HYPO</name>
<feature type="region of interest" description="Disordered" evidence="1">
    <location>
        <begin position="49"/>
        <end position="77"/>
    </location>
</feature>
<dbReference type="EMBL" id="JAZAVK010000214">
    <property type="protein sequence ID" value="KAK7416222.1"/>
    <property type="molecule type" value="Genomic_DNA"/>
</dbReference>
<gene>
    <name evidence="2" type="ORF">QQZ08_012073</name>
</gene>
<evidence type="ECO:0000313" key="2">
    <source>
        <dbReference type="EMBL" id="KAK7416222.1"/>
    </source>
</evidence>
<feature type="region of interest" description="Disordered" evidence="1">
    <location>
        <begin position="841"/>
        <end position="862"/>
    </location>
</feature>
<organism evidence="2 3">
    <name type="scientific">Neonectria magnoliae</name>
    <dbReference type="NCBI Taxonomy" id="2732573"/>
    <lineage>
        <taxon>Eukaryota</taxon>
        <taxon>Fungi</taxon>
        <taxon>Dikarya</taxon>
        <taxon>Ascomycota</taxon>
        <taxon>Pezizomycotina</taxon>
        <taxon>Sordariomycetes</taxon>
        <taxon>Hypocreomycetidae</taxon>
        <taxon>Hypocreales</taxon>
        <taxon>Nectriaceae</taxon>
        <taxon>Neonectria</taxon>
    </lineage>
</organism>
<feature type="compositionally biased region" description="Basic and acidic residues" evidence="1">
    <location>
        <begin position="267"/>
        <end position="280"/>
    </location>
</feature>
<feature type="region of interest" description="Disordered" evidence="1">
    <location>
        <begin position="373"/>
        <end position="471"/>
    </location>
</feature>
<evidence type="ECO:0000313" key="3">
    <source>
        <dbReference type="Proteomes" id="UP001498421"/>
    </source>
</evidence>
<keyword evidence="3" id="KW-1185">Reference proteome</keyword>
<evidence type="ECO:0000256" key="1">
    <source>
        <dbReference type="SAM" id="MobiDB-lite"/>
    </source>
</evidence>
<reference evidence="2 3" key="1">
    <citation type="journal article" date="2025" name="Microbiol. Resour. Announc.">
        <title>Draft genome sequences for Neonectria magnoliae and Neonectria punicea, canker pathogens of Liriodendron tulipifera and Acer saccharum in West Virginia.</title>
        <authorList>
            <person name="Petronek H.M."/>
            <person name="Kasson M.T."/>
            <person name="Metheny A.M."/>
            <person name="Stauder C.M."/>
            <person name="Lovett B."/>
            <person name="Lynch S.C."/>
            <person name="Garnas J.R."/>
            <person name="Kasson L.R."/>
            <person name="Stajich J.E."/>
        </authorList>
    </citation>
    <scope>NUCLEOTIDE SEQUENCE [LARGE SCALE GENOMIC DNA]</scope>
    <source>
        <strain evidence="2 3">NRRL 64651</strain>
    </source>
</reference>
<comment type="caution">
    <text evidence="2">The sequence shown here is derived from an EMBL/GenBank/DDBJ whole genome shotgun (WGS) entry which is preliminary data.</text>
</comment>
<feature type="compositionally biased region" description="Basic and acidic residues" evidence="1">
    <location>
        <begin position="569"/>
        <end position="584"/>
    </location>
</feature>
<proteinExistence type="predicted"/>
<accession>A0ABR1H5P9</accession>
<feature type="compositionally biased region" description="Polar residues" evidence="1">
    <location>
        <begin position="507"/>
        <end position="518"/>
    </location>
</feature>
<feature type="compositionally biased region" description="Low complexity" evidence="1">
    <location>
        <begin position="644"/>
        <end position="657"/>
    </location>
</feature>
<feature type="region of interest" description="Disordered" evidence="1">
    <location>
        <begin position="249"/>
        <end position="280"/>
    </location>
</feature>
<feature type="region of interest" description="Disordered" evidence="1">
    <location>
        <begin position="507"/>
        <end position="695"/>
    </location>
</feature>
<feature type="compositionally biased region" description="Basic residues" evidence="1">
    <location>
        <begin position="519"/>
        <end position="529"/>
    </location>
</feature>